<name>A0A9W6U5Y8_9STRA</name>
<evidence type="ECO:0000313" key="1">
    <source>
        <dbReference type="EMBL" id="GMF26515.1"/>
    </source>
</evidence>
<sequence length="144" mass="16504">MAPDVVFNAEYGLPAMMRSWCCWQWFDDMEIKPLRLHNGVEGSHIASTRTSVTLSMRTQTNVFPHLNDNQNRDKIRRLVQRLVGQRIVMWGSTSFEWDQASSRVVSVIAQSDMLSPMLLGSLEDVAALFEKALISLDFQWRQAS</sequence>
<dbReference type="EMBL" id="BSXW01000610">
    <property type="protein sequence ID" value="GMF26515.1"/>
    <property type="molecule type" value="Genomic_DNA"/>
</dbReference>
<accession>A0A9W6U5Y8</accession>
<protein>
    <submittedName>
        <fullName evidence="1">Unnamed protein product</fullName>
    </submittedName>
</protein>
<keyword evidence="2" id="KW-1185">Reference proteome</keyword>
<dbReference type="OrthoDB" id="125380at2759"/>
<gene>
    <name evidence="1" type="ORF">Plil01_001102400</name>
</gene>
<dbReference type="Proteomes" id="UP001165083">
    <property type="component" value="Unassembled WGS sequence"/>
</dbReference>
<comment type="caution">
    <text evidence="1">The sequence shown here is derived from an EMBL/GenBank/DDBJ whole genome shotgun (WGS) entry which is preliminary data.</text>
</comment>
<evidence type="ECO:0000313" key="2">
    <source>
        <dbReference type="Proteomes" id="UP001165083"/>
    </source>
</evidence>
<organism evidence="1 2">
    <name type="scientific">Phytophthora lilii</name>
    <dbReference type="NCBI Taxonomy" id="2077276"/>
    <lineage>
        <taxon>Eukaryota</taxon>
        <taxon>Sar</taxon>
        <taxon>Stramenopiles</taxon>
        <taxon>Oomycota</taxon>
        <taxon>Peronosporomycetes</taxon>
        <taxon>Peronosporales</taxon>
        <taxon>Peronosporaceae</taxon>
        <taxon>Phytophthora</taxon>
    </lineage>
</organism>
<reference evidence="1" key="1">
    <citation type="submission" date="2023-04" db="EMBL/GenBank/DDBJ databases">
        <title>Phytophthora lilii NBRC 32176.</title>
        <authorList>
            <person name="Ichikawa N."/>
            <person name="Sato H."/>
            <person name="Tonouchi N."/>
        </authorList>
    </citation>
    <scope>NUCLEOTIDE SEQUENCE</scope>
    <source>
        <strain evidence="1">NBRC 32176</strain>
    </source>
</reference>
<dbReference type="AlphaFoldDB" id="A0A9W6U5Y8"/>
<proteinExistence type="predicted"/>